<dbReference type="Gene3D" id="3.30.470.20">
    <property type="entry name" value="ATP-grasp fold, B domain"/>
    <property type="match status" value="1"/>
</dbReference>
<dbReference type="AlphaFoldDB" id="A0A8J7QCA9"/>
<keyword evidence="1" id="KW-0547">Nucleotide-binding</keyword>
<dbReference type="InterPro" id="IPR011761">
    <property type="entry name" value="ATP-grasp"/>
</dbReference>
<gene>
    <name evidence="3" type="ORF">J3U88_07735</name>
</gene>
<dbReference type="PROSITE" id="PS50975">
    <property type="entry name" value="ATP_GRASP"/>
    <property type="match status" value="1"/>
</dbReference>
<feature type="domain" description="ATP-grasp" evidence="2">
    <location>
        <begin position="194"/>
        <end position="428"/>
    </location>
</feature>
<dbReference type="GO" id="GO:0005524">
    <property type="term" value="F:ATP binding"/>
    <property type="evidence" value="ECO:0007669"/>
    <property type="project" value="UniProtKB-UniRule"/>
</dbReference>
<evidence type="ECO:0000256" key="1">
    <source>
        <dbReference type="PROSITE-ProRule" id="PRU00409"/>
    </source>
</evidence>
<sequence length="540" mass="61739">MVDTTLDRDFPCPGSDQEIAVFNRLMAKLPNIYSRLANDRRVPHTTVVIPSLSLDQSELSKVEGHMFYEERLLCMLMLLKRPRTRIVFVSSTRIHPLITQYYLNFLTGVPFGHAMRRLIMLDCGDTSPKPLTQKILESPWLMDRMRKYIGDRDRAHMVVFNTTPFERTLAVRLGIPVYGTDPALHYLGSKTGCRRILKSAGIPVPYGHEDLRDEHDIVTALDDLWQKTPDIRRAVVKLNEGFSGKGNAMFFFDDIQKHREANEEDRRQHIAQQLNNLRFESQNETWPRFESQFRKLRGVVETFIEGENKDSPSVQARVNAIGEPQVISTHDQIMGGPNGQVFMGCWFPARRDYRKVLQEDGRKVAQVLSTKGVIGRFAVDFIVVPTPNGFERYAIEINLRRGGTTHPFLMMKFLIEGDYNEEKGIYVSNSGQEKYYLATDNLLDPQYVGMGPEDLIDVAVYHDLHYHTVEQDGVAFHMIGSLSQFGKLGITCIANTREQTKQLHQQTIKVLDGEAEANRRKERTAFYLGAPPSNLQNIGF</sequence>
<dbReference type="Pfam" id="PF24923">
    <property type="entry name" value="ATP-grasp_IQCH"/>
    <property type="match status" value="2"/>
</dbReference>
<evidence type="ECO:0000313" key="4">
    <source>
        <dbReference type="Proteomes" id="UP000664417"/>
    </source>
</evidence>
<proteinExistence type="predicted"/>
<dbReference type="PANTHER" id="PTHR14465:SF0">
    <property type="entry name" value="IQ DOMAIN-CONTAINING PROTEIN H"/>
    <property type="match status" value="1"/>
</dbReference>
<dbReference type="InterPro" id="IPR041356">
    <property type="entry name" value="PGM1_C"/>
</dbReference>
<reference evidence="3" key="1">
    <citation type="submission" date="2021-03" db="EMBL/GenBank/DDBJ databases">
        <authorList>
            <person name="Wang G."/>
        </authorList>
    </citation>
    <scope>NUCLEOTIDE SEQUENCE</scope>
    <source>
        <strain evidence="3">KCTC 12899</strain>
    </source>
</reference>
<dbReference type="RefSeq" id="WP_207858050.1">
    <property type="nucleotide sequence ID" value="NZ_JAFREP010000005.1"/>
</dbReference>
<organism evidence="3 4">
    <name type="scientific">Acanthopleuribacter pedis</name>
    <dbReference type="NCBI Taxonomy" id="442870"/>
    <lineage>
        <taxon>Bacteria</taxon>
        <taxon>Pseudomonadati</taxon>
        <taxon>Acidobacteriota</taxon>
        <taxon>Holophagae</taxon>
        <taxon>Acanthopleuribacterales</taxon>
        <taxon>Acanthopleuribacteraceae</taxon>
        <taxon>Acanthopleuribacter</taxon>
    </lineage>
</organism>
<dbReference type="InterPro" id="IPR038752">
    <property type="entry name" value="IQCH"/>
</dbReference>
<comment type="caution">
    <text evidence="3">The sequence shown here is derived from an EMBL/GenBank/DDBJ whole genome shotgun (WGS) entry which is preliminary data.</text>
</comment>
<keyword evidence="4" id="KW-1185">Reference proteome</keyword>
<dbReference type="Pfam" id="PF18105">
    <property type="entry name" value="PGM1_C"/>
    <property type="match status" value="1"/>
</dbReference>
<accession>A0A8J7QCA9</accession>
<name>A0A8J7QCA9_9BACT</name>
<evidence type="ECO:0000313" key="3">
    <source>
        <dbReference type="EMBL" id="MBO1318341.1"/>
    </source>
</evidence>
<dbReference type="SUPFAM" id="SSF56059">
    <property type="entry name" value="Glutathione synthetase ATP-binding domain-like"/>
    <property type="match status" value="1"/>
</dbReference>
<keyword evidence="1" id="KW-0067">ATP-binding</keyword>
<dbReference type="Proteomes" id="UP000664417">
    <property type="component" value="Unassembled WGS sequence"/>
</dbReference>
<protein>
    <recommendedName>
        <fullName evidence="2">ATP-grasp domain-containing protein</fullName>
    </recommendedName>
</protein>
<dbReference type="GO" id="GO:0046872">
    <property type="term" value="F:metal ion binding"/>
    <property type="evidence" value="ECO:0007669"/>
    <property type="project" value="InterPro"/>
</dbReference>
<evidence type="ECO:0000259" key="2">
    <source>
        <dbReference type="PROSITE" id="PS50975"/>
    </source>
</evidence>
<dbReference type="InterPro" id="IPR056855">
    <property type="entry name" value="ATP-grasp_IQCH"/>
</dbReference>
<dbReference type="EMBL" id="JAFREP010000005">
    <property type="protein sequence ID" value="MBO1318341.1"/>
    <property type="molecule type" value="Genomic_DNA"/>
</dbReference>
<dbReference type="PANTHER" id="PTHR14465">
    <property type="entry name" value="IQ DOMAIN-CONTAINING PROTEIN H"/>
    <property type="match status" value="1"/>
</dbReference>